<evidence type="ECO:0000259" key="2">
    <source>
        <dbReference type="Pfam" id="PF00646"/>
    </source>
</evidence>
<keyword evidence="5" id="KW-1185">Reference proteome</keyword>
<dbReference type="Pfam" id="PF00646">
    <property type="entry name" value="F-box"/>
    <property type="match status" value="1"/>
</dbReference>
<reference evidence="4" key="2">
    <citation type="submission" date="2023-06" db="EMBL/GenBank/DDBJ databases">
        <authorList>
            <person name="Ma L."/>
            <person name="Liu K.-W."/>
            <person name="Li Z."/>
            <person name="Hsiao Y.-Y."/>
            <person name="Qi Y."/>
            <person name="Fu T."/>
            <person name="Tang G."/>
            <person name="Zhang D."/>
            <person name="Sun W.-H."/>
            <person name="Liu D.-K."/>
            <person name="Li Y."/>
            <person name="Chen G.-Z."/>
            <person name="Liu X.-D."/>
            <person name="Liao X.-Y."/>
            <person name="Jiang Y.-T."/>
            <person name="Yu X."/>
            <person name="Hao Y."/>
            <person name="Huang J."/>
            <person name="Zhao X.-W."/>
            <person name="Ke S."/>
            <person name="Chen Y.-Y."/>
            <person name="Wu W.-L."/>
            <person name="Hsu J.-L."/>
            <person name="Lin Y.-F."/>
            <person name="Huang M.-D."/>
            <person name="Li C.-Y."/>
            <person name="Huang L."/>
            <person name="Wang Z.-W."/>
            <person name="Zhao X."/>
            <person name="Zhong W.-Y."/>
            <person name="Peng D.-H."/>
            <person name="Ahmad S."/>
            <person name="Lan S."/>
            <person name="Zhang J.-S."/>
            <person name="Tsai W.-C."/>
            <person name="Van De Peer Y."/>
            <person name="Liu Z.-J."/>
        </authorList>
    </citation>
    <scope>NUCLEOTIDE SEQUENCE</scope>
    <source>
        <strain evidence="4">CP</strain>
        <tissue evidence="4">Leaves</tissue>
    </source>
</reference>
<feature type="compositionally biased region" description="Polar residues" evidence="1">
    <location>
        <begin position="12"/>
        <end position="21"/>
    </location>
</feature>
<evidence type="ECO:0000256" key="1">
    <source>
        <dbReference type="SAM" id="MobiDB-lite"/>
    </source>
</evidence>
<dbReference type="AlphaFoldDB" id="A0AAV9CV52"/>
<sequence length="363" mass="40542">MGQKKFKRRRLNNPTKPSISADQVRPWSDLPEPAIDAISSRLGPVDRINLSCVCSSWRSAGKASRSDPTNHPPLLLHRPSKSGKTCTFADLPNKVSYKTSLSALYNKRCFGCSHGYLFVSNGYSPKPLLFNPFTRERFFFPKTPLRIGLCVMTSNPKSPGCTIVTFGHSASRVFQYCKVGDELWSIRRFGLAGKWPVWSAVVFEGKIYVLTKRGTVATVDIDAQPKMAILDVDGVVGDQFEFRATYPYRPFLAECDGDLLMVYFDHRRLIVYKMDFLVPGWMRIPSLGDWSLFVSPSGSVFSVVAPSRWGFRADSVYFAGVGKNMLGVYSLDNNVYEVIMVGAADADGDLADDLMTWISPSLY</sequence>
<feature type="domain" description="KIB1-4 beta-propeller" evidence="3">
    <location>
        <begin position="89"/>
        <end position="330"/>
    </location>
</feature>
<evidence type="ECO:0000313" key="4">
    <source>
        <dbReference type="EMBL" id="KAK1292661.1"/>
    </source>
</evidence>
<dbReference type="PANTHER" id="PTHR33800">
    <property type="entry name" value="OS06G0113600 PROTEIN"/>
    <property type="match status" value="1"/>
</dbReference>
<organism evidence="4 5">
    <name type="scientific">Acorus calamus</name>
    <name type="common">Sweet flag</name>
    <dbReference type="NCBI Taxonomy" id="4465"/>
    <lineage>
        <taxon>Eukaryota</taxon>
        <taxon>Viridiplantae</taxon>
        <taxon>Streptophyta</taxon>
        <taxon>Embryophyta</taxon>
        <taxon>Tracheophyta</taxon>
        <taxon>Spermatophyta</taxon>
        <taxon>Magnoliopsida</taxon>
        <taxon>Liliopsida</taxon>
        <taxon>Acoraceae</taxon>
        <taxon>Acorus</taxon>
    </lineage>
</organism>
<evidence type="ECO:0000259" key="3">
    <source>
        <dbReference type="Pfam" id="PF03478"/>
    </source>
</evidence>
<dbReference type="InterPro" id="IPR005174">
    <property type="entry name" value="KIB1-4_b-propeller"/>
</dbReference>
<dbReference type="Gene3D" id="1.20.1280.50">
    <property type="match status" value="1"/>
</dbReference>
<evidence type="ECO:0000313" key="5">
    <source>
        <dbReference type="Proteomes" id="UP001180020"/>
    </source>
</evidence>
<name>A0AAV9CV52_ACOCL</name>
<feature type="compositionally biased region" description="Basic residues" evidence="1">
    <location>
        <begin position="1"/>
        <end position="11"/>
    </location>
</feature>
<dbReference type="PANTHER" id="PTHR33800:SF13">
    <property type="entry name" value="OS06G0113600 PROTEIN"/>
    <property type="match status" value="1"/>
</dbReference>
<evidence type="ECO:0008006" key="6">
    <source>
        <dbReference type="Google" id="ProtNLM"/>
    </source>
</evidence>
<proteinExistence type="predicted"/>
<protein>
    <recommendedName>
        <fullName evidence="6">F-box domain-containing protein</fullName>
    </recommendedName>
</protein>
<accession>A0AAV9CV52</accession>
<feature type="domain" description="F-box" evidence="2">
    <location>
        <begin position="27"/>
        <end position="60"/>
    </location>
</feature>
<dbReference type="CDD" id="cd09917">
    <property type="entry name" value="F-box_SF"/>
    <property type="match status" value="1"/>
</dbReference>
<dbReference type="Pfam" id="PF03478">
    <property type="entry name" value="Beta-prop_KIB1-4"/>
    <property type="match status" value="1"/>
</dbReference>
<comment type="caution">
    <text evidence="4">The sequence shown here is derived from an EMBL/GenBank/DDBJ whole genome shotgun (WGS) entry which is preliminary data.</text>
</comment>
<dbReference type="SUPFAM" id="SSF81383">
    <property type="entry name" value="F-box domain"/>
    <property type="match status" value="1"/>
</dbReference>
<dbReference type="InterPro" id="IPR036047">
    <property type="entry name" value="F-box-like_dom_sf"/>
</dbReference>
<dbReference type="Proteomes" id="UP001180020">
    <property type="component" value="Unassembled WGS sequence"/>
</dbReference>
<dbReference type="EMBL" id="JAUJYO010000017">
    <property type="protein sequence ID" value="KAK1292661.1"/>
    <property type="molecule type" value="Genomic_DNA"/>
</dbReference>
<feature type="region of interest" description="Disordered" evidence="1">
    <location>
        <begin position="1"/>
        <end position="27"/>
    </location>
</feature>
<gene>
    <name evidence="4" type="ORF">QJS10_CPB17g00864</name>
</gene>
<reference evidence="4" key="1">
    <citation type="journal article" date="2023" name="Nat. Commun.">
        <title>Diploid and tetraploid genomes of Acorus and the evolution of monocots.</title>
        <authorList>
            <person name="Ma L."/>
            <person name="Liu K.W."/>
            <person name="Li Z."/>
            <person name="Hsiao Y.Y."/>
            <person name="Qi Y."/>
            <person name="Fu T."/>
            <person name="Tang G.D."/>
            <person name="Zhang D."/>
            <person name="Sun W.H."/>
            <person name="Liu D.K."/>
            <person name="Li Y."/>
            <person name="Chen G.Z."/>
            <person name="Liu X.D."/>
            <person name="Liao X.Y."/>
            <person name="Jiang Y.T."/>
            <person name="Yu X."/>
            <person name="Hao Y."/>
            <person name="Huang J."/>
            <person name="Zhao X.W."/>
            <person name="Ke S."/>
            <person name="Chen Y.Y."/>
            <person name="Wu W.L."/>
            <person name="Hsu J.L."/>
            <person name="Lin Y.F."/>
            <person name="Huang M.D."/>
            <person name="Li C.Y."/>
            <person name="Huang L."/>
            <person name="Wang Z.W."/>
            <person name="Zhao X."/>
            <person name="Zhong W.Y."/>
            <person name="Peng D.H."/>
            <person name="Ahmad S."/>
            <person name="Lan S."/>
            <person name="Zhang J.S."/>
            <person name="Tsai W.C."/>
            <person name="Van de Peer Y."/>
            <person name="Liu Z.J."/>
        </authorList>
    </citation>
    <scope>NUCLEOTIDE SEQUENCE</scope>
    <source>
        <strain evidence="4">CP</strain>
    </source>
</reference>
<dbReference type="SUPFAM" id="SSF101898">
    <property type="entry name" value="NHL repeat"/>
    <property type="match status" value="1"/>
</dbReference>
<dbReference type="InterPro" id="IPR001810">
    <property type="entry name" value="F-box_dom"/>
</dbReference>